<dbReference type="PANTHER" id="PTHR43189:SF1">
    <property type="entry name" value="ZINC-TYPE ALCOHOL DEHYDROGENASE-LIKE PROTEIN C1198.01"/>
    <property type="match status" value="1"/>
</dbReference>
<dbReference type="SUPFAM" id="SSF50129">
    <property type="entry name" value="GroES-like"/>
    <property type="match status" value="1"/>
</dbReference>
<accession>A0A4P6EZY8</accession>
<protein>
    <submittedName>
        <fullName evidence="4">Alcohol dehydrogenase</fullName>
    </submittedName>
</protein>
<feature type="region of interest" description="Disordered" evidence="2">
    <location>
        <begin position="1"/>
        <end position="22"/>
    </location>
</feature>
<dbReference type="KEGG" id="xya:ET471_00740"/>
<evidence type="ECO:0000259" key="3">
    <source>
        <dbReference type="Pfam" id="PF08240"/>
    </source>
</evidence>
<feature type="compositionally biased region" description="Low complexity" evidence="2">
    <location>
        <begin position="1"/>
        <end position="17"/>
    </location>
</feature>
<dbReference type="GO" id="GO:0016491">
    <property type="term" value="F:oxidoreductase activity"/>
    <property type="evidence" value="ECO:0007669"/>
    <property type="project" value="UniProtKB-KW"/>
</dbReference>
<dbReference type="EMBL" id="CP035493">
    <property type="protein sequence ID" value="QAY68752.1"/>
    <property type="molecule type" value="Genomic_DNA"/>
</dbReference>
<keyword evidence="5" id="KW-1185">Reference proteome</keyword>
<dbReference type="AlphaFoldDB" id="A0A4P6EZY8"/>
<evidence type="ECO:0000313" key="5">
    <source>
        <dbReference type="Proteomes" id="UP000292118"/>
    </source>
</evidence>
<dbReference type="Pfam" id="PF08240">
    <property type="entry name" value="ADH_N"/>
    <property type="match status" value="1"/>
</dbReference>
<evidence type="ECO:0000256" key="1">
    <source>
        <dbReference type="ARBA" id="ARBA00023002"/>
    </source>
</evidence>
<evidence type="ECO:0000256" key="2">
    <source>
        <dbReference type="SAM" id="MobiDB-lite"/>
    </source>
</evidence>
<dbReference type="Proteomes" id="UP000292118">
    <property type="component" value="Chromosome"/>
</dbReference>
<name>A0A4P6EZY8_9MICO</name>
<dbReference type="InterPro" id="IPR011032">
    <property type="entry name" value="GroES-like_sf"/>
</dbReference>
<dbReference type="RefSeq" id="WP_129186154.1">
    <property type="nucleotide sequence ID" value="NZ_CP035493.1"/>
</dbReference>
<dbReference type="InterPro" id="IPR013154">
    <property type="entry name" value="ADH-like_N"/>
</dbReference>
<dbReference type="Gene3D" id="3.90.180.10">
    <property type="entry name" value="Medium-chain alcohol dehydrogenases, catalytic domain"/>
    <property type="match status" value="1"/>
</dbReference>
<dbReference type="OrthoDB" id="9797931at2"/>
<organism evidence="4 5">
    <name type="scientific">Xylanimonas protaetiae</name>
    <dbReference type="NCBI Taxonomy" id="2509457"/>
    <lineage>
        <taxon>Bacteria</taxon>
        <taxon>Bacillati</taxon>
        <taxon>Actinomycetota</taxon>
        <taxon>Actinomycetes</taxon>
        <taxon>Micrococcales</taxon>
        <taxon>Promicromonosporaceae</taxon>
        <taxon>Xylanimonas</taxon>
    </lineage>
</organism>
<keyword evidence="1" id="KW-0560">Oxidoreductase</keyword>
<feature type="domain" description="Alcohol dehydrogenase-like N-terminal" evidence="3">
    <location>
        <begin position="43"/>
        <end position="132"/>
    </location>
</feature>
<proteinExistence type="predicted"/>
<dbReference type="SUPFAM" id="SSF51905">
    <property type="entry name" value="FAD/NAD(P)-binding domain"/>
    <property type="match status" value="1"/>
</dbReference>
<dbReference type="PANTHER" id="PTHR43189">
    <property type="entry name" value="ZINC-TYPE ALCOHOL DEHYDROGENASE-LIKE PROTEIN C1198.01-RELATED"/>
    <property type="match status" value="1"/>
</dbReference>
<dbReference type="InterPro" id="IPR036188">
    <property type="entry name" value="FAD/NAD-bd_sf"/>
</dbReference>
<reference evidence="4 5" key="1">
    <citation type="submission" date="2019-01" db="EMBL/GenBank/DDBJ databases">
        <title>Genome sequencing of strain FW10M-9.</title>
        <authorList>
            <person name="Heo J."/>
            <person name="Kim S.-J."/>
            <person name="Kim J.-S."/>
            <person name="Hong S.-B."/>
            <person name="Kwon S.-W."/>
        </authorList>
    </citation>
    <scope>NUCLEOTIDE SEQUENCE [LARGE SCALE GENOMIC DNA]</scope>
    <source>
        <strain evidence="4 5">FW10M-9</strain>
    </source>
</reference>
<gene>
    <name evidence="4" type="ORF">ET471_00740</name>
</gene>
<evidence type="ECO:0000313" key="4">
    <source>
        <dbReference type="EMBL" id="QAY68752.1"/>
    </source>
</evidence>
<sequence length="378" mass="39541">MTTTTTRSSRTPSTTTRDSATHRAIIRAPTKCVFVEVPTPQPGPGEILLAPEAVAVCGTDIQILRRMRPDPADVVGHEGFARVVAVGSGVTGTAAGDRVMVNPTAPGNPNFLLGHNVPGLLQERVVVNAAAVAGGQLLPVPDQLPAALGTLTEPLAVVTYALECLRNTAPRHLVVDGGGLIGLLAATRARRVLGADTAITVLHRHDAVRRWAVDRIPGIHRTWSLDDDPMGLADVSDGAALLSAVYRDATTQHVERLLEVLGNRLIAVHVIGGVQDSAHLRDSNSVDLAAVRADNTGGPWPPHASSAGSQLFTGNRGVSNARLALAAGDLAAHGHEQASLLTHVVGPEDGVRLLNRIVAGDRHDSSGEPIIRLVIRFG</sequence>